<keyword evidence="3" id="KW-1185">Reference proteome</keyword>
<reference evidence="2 3" key="1">
    <citation type="submission" date="2020-08" db="EMBL/GenBank/DDBJ databases">
        <title>Genomic Encyclopedia of Type Strains, Phase III (KMG-III): the genomes of soil and plant-associated and newly described type strains.</title>
        <authorList>
            <person name="Whitman W."/>
        </authorList>
    </citation>
    <scope>NUCLEOTIDE SEQUENCE [LARGE SCALE GENOMIC DNA]</scope>
    <source>
        <strain evidence="2 3">CECT 8075</strain>
    </source>
</reference>
<gene>
    <name evidence="2" type="ORF">FHS27_001222</name>
</gene>
<evidence type="ECO:0000313" key="3">
    <source>
        <dbReference type="Proteomes" id="UP000536179"/>
    </source>
</evidence>
<protein>
    <recommendedName>
        <fullName evidence="1">DNA primase/polymerase bifunctional N-terminal domain-containing protein</fullName>
    </recommendedName>
</protein>
<evidence type="ECO:0000259" key="1">
    <source>
        <dbReference type="SMART" id="SM00943"/>
    </source>
</evidence>
<comment type="caution">
    <text evidence="2">The sequence shown here is derived from an EMBL/GenBank/DDBJ whole genome shotgun (WGS) entry which is preliminary data.</text>
</comment>
<dbReference type="AlphaFoldDB" id="A0A7W5DWF2"/>
<dbReference type="SMART" id="SM00943">
    <property type="entry name" value="Prim-Pol"/>
    <property type="match status" value="1"/>
</dbReference>
<proteinExistence type="predicted"/>
<dbReference type="RefSeq" id="WP_184302927.1">
    <property type="nucleotide sequence ID" value="NZ_JACHXU010000003.1"/>
</dbReference>
<organism evidence="2 3">
    <name type="scientific">Aporhodopirellula rubra</name>
    <dbReference type="NCBI Taxonomy" id="980271"/>
    <lineage>
        <taxon>Bacteria</taxon>
        <taxon>Pseudomonadati</taxon>
        <taxon>Planctomycetota</taxon>
        <taxon>Planctomycetia</taxon>
        <taxon>Pirellulales</taxon>
        <taxon>Pirellulaceae</taxon>
        <taxon>Aporhodopirellula</taxon>
    </lineage>
</organism>
<dbReference type="InterPro" id="IPR015330">
    <property type="entry name" value="DNA_primase/pol_bifunc_N"/>
</dbReference>
<dbReference type="SUPFAM" id="SSF56747">
    <property type="entry name" value="Prim-pol domain"/>
    <property type="match status" value="1"/>
</dbReference>
<dbReference type="Proteomes" id="UP000536179">
    <property type="component" value="Unassembled WGS sequence"/>
</dbReference>
<dbReference type="InterPro" id="IPR025048">
    <property type="entry name" value="DUF3987"/>
</dbReference>
<sequence>MAPTDQADVRSQVAIYRQRGWFCVPLRPRSKSPSRRDWTNLRLQPRAIPENSNIGIILGEPSGWLVDVDLDCSEAIELADSYLPPTPSITGRPSALRSHRWYIATGANTEKHQDPSDGSMIVELRSTGTQTVVGPSIHPEGEPYDVLDAEPATVPAPMLAACVKALADAVIVKRGVSLQLAKPEPRPEPKPSQAGSLRHRDIEPRAIAYLNSMPPAISGSSGHSQTFAAATALVHGFGIEPDRALTILQTEYNPLCTPPWSDRELQHKINQAATKSHDRPFGWLRDEGPNESVGETVDLSGFMVAPKTVATKATEPKLADCPDPGHLPEHLFNVPGFVSNVMKFTLANAPYPNVALAFCGAMALQSYLAGRKVATTGDLRTNIYLLALAGSGTGKEFPRKVNSQILFQIGESQSLGDKFASGEGIQDALARSSKMLFQNDEMDGVLRQINLDRDSSRESIPNILLTLYTSAGDFYPLRVKANQKEGGYVDQPHLTLFGTATPKYFYESLSQRMLTNGFFARLNIIDVGKRGKGQTPGSARDLPDEILETAKWWADFHPGGGNFMAVHPKPLRVPLTTGAETAITDLRLQTEVEYDKADDAGDEVARAAWSRTCEHAKKLALIYAVSENHLQPQITLDAVRWASEFSLHQTRRQLYLASVHVAENPFHKECLKFMKRLQDESSGVISRRQIMRAMKMKSNEFDQVVDTLVQQEQIKPVWIESKTKPGKGYQITVD</sequence>
<name>A0A7W5DWF2_9BACT</name>
<dbReference type="Pfam" id="PF09250">
    <property type="entry name" value="Prim-Pol"/>
    <property type="match status" value="1"/>
</dbReference>
<accession>A0A7W5DWF2</accession>
<dbReference type="Pfam" id="PF13148">
    <property type="entry name" value="DUF3987"/>
    <property type="match status" value="1"/>
</dbReference>
<evidence type="ECO:0000313" key="2">
    <source>
        <dbReference type="EMBL" id="MBB3205422.1"/>
    </source>
</evidence>
<feature type="domain" description="DNA primase/polymerase bifunctional N-terminal" evidence="1">
    <location>
        <begin position="13"/>
        <end position="162"/>
    </location>
</feature>
<dbReference type="EMBL" id="JACHXU010000003">
    <property type="protein sequence ID" value="MBB3205422.1"/>
    <property type="molecule type" value="Genomic_DNA"/>
</dbReference>